<dbReference type="InterPro" id="IPR010297">
    <property type="entry name" value="DUF900_hydrolase"/>
</dbReference>
<dbReference type="Proteomes" id="UP000196531">
    <property type="component" value="Unassembled WGS sequence"/>
</dbReference>
<comment type="caution">
    <text evidence="1">The sequence shown here is derived from an EMBL/GenBank/DDBJ whole genome shotgun (WGS) entry which is preliminary data.</text>
</comment>
<proteinExistence type="predicted"/>
<dbReference type="EMBL" id="MAAO01000006">
    <property type="protein sequence ID" value="OUR96601.1"/>
    <property type="molecule type" value="Genomic_DNA"/>
</dbReference>
<gene>
    <name evidence="1" type="ORF">A9Q84_09655</name>
</gene>
<accession>A0A1Y5FAU4</accession>
<organism evidence="1 2">
    <name type="scientific">Halobacteriovorax marinus</name>
    <dbReference type="NCBI Taxonomy" id="97084"/>
    <lineage>
        <taxon>Bacteria</taxon>
        <taxon>Pseudomonadati</taxon>
        <taxon>Bdellovibrionota</taxon>
        <taxon>Bacteriovoracia</taxon>
        <taxon>Bacteriovoracales</taxon>
        <taxon>Halobacteriovoraceae</taxon>
        <taxon>Halobacteriovorax</taxon>
    </lineage>
</organism>
<evidence type="ECO:0000313" key="1">
    <source>
        <dbReference type="EMBL" id="OUR96601.1"/>
    </source>
</evidence>
<dbReference type="AlphaFoldDB" id="A0A1Y5FAU4"/>
<protein>
    <recommendedName>
        <fullName evidence="3">Alpha/beta hydrolase</fullName>
    </recommendedName>
</protein>
<name>A0A1Y5FAU4_9BACT</name>
<dbReference type="Pfam" id="PF05990">
    <property type="entry name" value="DUF900"/>
    <property type="match status" value="1"/>
</dbReference>
<reference evidence="2" key="1">
    <citation type="journal article" date="2017" name="Proc. Natl. Acad. Sci. U.S.A.">
        <title>Simulation of Deepwater Horizon oil plume reveals substrate specialization within a complex community of hydrocarbon-degraders.</title>
        <authorList>
            <person name="Hu P."/>
            <person name="Dubinsky E.A."/>
            <person name="Probst A.J."/>
            <person name="Wang J."/>
            <person name="Sieber C.M.K."/>
            <person name="Tom L.M."/>
            <person name="Gardinali P."/>
            <person name="Banfield J.F."/>
            <person name="Atlas R.M."/>
            <person name="Andersen G.L."/>
        </authorList>
    </citation>
    <scope>NUCLEOTIDE SEQUENCE [LARGE SCALE GENOMIC DNA]</scope>
</reference>
<evidence type="ECO:0008006" key="3">
    <source>
        <dbReference type="Google" id="ProtNLM"/>
    </source>
</evidence>
<sequence>MTFSFELWAGEPALYTSRGTRYDVDDVEGVMSELLSDYNTEYITVFVHGRGKHPEKGLTIIPDIEERYGVKTIMFTWPSWESAVERPVHSGINSADEMLIFLTKLNEYIRNNPHKAARFKLTLLVHSMGNIVFKKMMDDLYQGDFKWDLFSNVILNSADVPSKKHSEWVEKIDFGKSLYITNNDDDSVLFGSELLDSFNGDYDDYEGPRLGKDLAKDFKKKGVVKSQNAIYLDLSKLSYGGHRHYLMKDKSKYNFQKNIFTSLLHGEKPRLDRSAGVYKVRGNVYHFKR</sequence>
<evidence type="ECO:0000313" key="2">
    <source>
        <dbReference type="Proteomes" id="UP000196531"/>
    </source>
</evidence>